<reference evidence="9" key="1">
    <citation type="submission" date="2020-09" db="EMBL/GenBank/DDBJ databases">
        <title>A novel bacterium of genus Paenibacillus, isolated from South China Sea.</title>
        <authorList>
            <person name="Huang H."/>
            <person name="Mo K."/>
            <person name="Hu Y."/>
        </authorList>
    </citation>
    <scope>NUCLEOTIDE SEQUENCE</scope>
    <source>
        <strain evidence="9">IB182493</strain>
    </source>
</reference>
<dbReference type="PANTHER" id="PTHR43744">
    <property type="entry name" value="ABC TRANSPORTER PERMEASE PROTEIN MG189-RELATED-RELATED"/>
    <property type="match status" value="1"/>
</dbReference>
<dbReference type="InterPro" id="IPR035906">
    <property type="entry name" value="MetI-like_sf"/>
</dbReference>
<protein>
    <submittedName>
        <fullName evidence="9">Carbohydrate ABC transporter permease</fullName>
    </submittedName>
</protein>
<dbReference type="CDD" id="cd06261">
    <property type="entry name" value="TM_PBP2"/>
    <property type="match status" value="1"/>
</dbReference>
<dbReference type="RefSeq" id="WP_190858633.1">
    <property type="nucleotide sequence ID" value="NZ_JACXIY010000005.1"/>
</dbReference>
<dbReference type="AlphaFoldDB" id="A0A927CLG1"/>
<dbReference type="GO" id="GO:0055085">
    <property type="term" value="P:transmembrane transport"/>
    <property type="evidence" value="ECO:0007669"/>
    <property type="project" value="InterPro"/>
</dbReference>
<comment type="similarity">
    <text evidence="7">Belongs to the binding-protein-dependent transport system permease family.</text>
</comment>
<evidence type="ECO:0000256" key="4">
    <source>
        <dbReference type="ARBA" id="ARBA00022692"/>
    </source>
</evidence>
<feature type="domain" description="ABC transmembrane type-1" evidence="8">
    <location>
        <begin position="81"/>
        <end position="272"/>
    </location>
</feature>
<sequence>MRTGVTGRRIDWGGLLLYLVLTVLGLFMLAPLVYMASTAVKPVSELFLFPPRFFPINPTLINYRDLFFITGTTFVPFSRYIFNSVFITSAIVLLGIVVSMMASYPLAKHQMPFKSTIFSLIVTALMFSPAVLQIPQYLIISKTGLMNTYWAMILPSLAAPVGIFLMIQFLKQLPDSLLESARIEGASEWKILWAVVLPLLKPAISTLALFSFVQAWNDPYASIMYTTMEQMKTLPFAITSISGGAGVIARVGTFAAASFLMIVPTIAVFVLTQRMVLQTMAHSGLKE</sequence>
<comment type="subcellular location">
    <subcellularLocation>
        <location evidence="1 7">Cell membrane</location>
        <topology evidence="1 7">Multi-pass membrane protein</topology>
    </subcellularLocation>
</comment>
<evidence type="ECO:0000313" key="10">
    <source>
        <dbReference type="Proteomes" id="UP000632125"/>
    </source>
</evidence>
<dbReference type="InterPro" id="IPR000515">
    <property type="entry name" value="MetI-like"/>
</dbReference>
<evidence type="ECO:0000256" key="1">
    <source>
        <dbReference type="ARBA" id="ARBA00004651"/>
    </source>
</evidence>
<evidence type="ECO:0000256" key="7">
    <source>
        <dbReference type="RuleBase" id="RU363032"/>
    </source>
</evidence>
<feature type="transmembrane region" description="Helical" evidence="7">
    <location>
        <begin position="149"/>
        <end position="170"/>
    </location>
</feature>
<keyword evidence="5 7" id="KW-1133">Transmembrane helix</keyword>
<accession>A0A927CLG1</accession>
<keyword evidence="4 7" id="KW-0812">Transmembrane</keyword>
<keyword evidence="10" id="KW-1185">Reference proteome</keyword>
<keyword evidence="6 7" id="KW-0472">Membrane</keyword>
<evidence type="ECO:0000256" key="2">
    <source>
        <dbReference type="ARBA" id="ARBA00022448"/>
    </source>
</evidence>
<dbReference type="PROSITE" id="PS50928">
    <property type="entry name" value="ABC_TM1"/>
    <property type="match status" value="1"/>
</dbReference>
<feature type="transmembrane region" description="Helical" evidence="7">
    <location>
        <begin position="191"/>
        <end position="216"/>
    </location>
</feature>
<dbReference type="Gene3D" id="1.10.3720.10">
    <property type="entry name" value="MetI-like"/>
    <property type="match status" value="1"/>
</dbReference>
<evidence type="ECO:0000256" key="5">
    <source>
        <dbReference type="ARBA" id="ARBA00022989"/>
    </source>
</evidence>
<name>A0A927CLG1_9BACL</name>
<evidence type="ECO:0000259" key="8">
    <source>
        <dbReference type="PROSITE" id="PS50928"/>
    </source>
</evidence>
<evidence type="ECO:0000313" key="9">
    <source>
        <dbReference type="EMBL" id="MBD2867805.1"/>
    </source>
</evidence>
<evidence type="ECO:0000256" key="3">
    <source>
        <dbReference type="ARBA" id="ARBA00022475"/>
    </source>
</evidence>
<dbReference type="SUPFAM" id="SSF161098">
    <property type="entry name" value="MetI-like"/>
    <property type="match status" value="1"/>
</dbReference>
<organism evidence="9 10">
    <name type="scientific">Paenibacillus arenilitoris</name>
    <dbReference type="NCBI Taxonomy" id="2772299"/>
    <lineage>
        <taxon>Bacteria</taxon>
        <taxon>Bacillati</taxon>
        <taxon>Bacillota</taxon>
        <taxon>Bacilli</taxon>
        <taxon>Bacillales</taxon>
        <taxon>Paenibacillaceae</taxon>
        <taxon>Paenibacillus</taxon>
    </lineage>
</organism>
<gene>
    <name evidence="9" type="ORF">IDH41_04385</name>
</gene>
<feature type="transmembrane region" description="Helical" evidence="7">
    <location>
        <begin position="247"/>
        <end position="271"/>
    </location>
</feature>
<dbReference type="PANTHER" id="PTHR43744:SF1">
    <property type="entry name" value="BINDING-PROTEIN-DEPENDENT TRANSPORT SYSTEMS INNER MEMBRANE COMPONENT"/>
    <property type="match status" value="1"/>
</dbReference>
<dbReference type="EMBL" id="JACXIY010000005">
    <property type="protein sequence ID" value="MBD2867805.1"/>
    <property type="molecule type" value="Genomic_DNA"/>
</dbReference>
<dbReference type="GO" id="GO:0005886">
    <property type="term" value="C:plasma membrane"/>
    <property type="evidence" value="ECO:0007669"/>
    <property type="project" value="UniProtKB-SubCell"/>
</dbReference>
<keyword evidence="2 7" id="KW-0813">Transport</keyword>
<feature type="transmembrane region" description="Helical" evidence="7">
    <location>
        <begin position="12"/>
        <end position="34"/>
    </location>
</feature>
<feature type="transmembrane region" description="Helical" evidence="7">
    <location>
        <begin position="80"/>
        <end position="104"/>
    </location>
</feature>
<keyword evidence="3" id="KW-1003">Cell membrane</keyword>
<dbReference type="Pfam" id="PF00528">
    <property type="entry name" value="BPD_transp_1"/>
    <property type="match status" value="1"/>
</dbReference>
<dbReference type="Proteomes" id="UP000632125">
    <property type="component" value="Unassembled WGS sequence"/>
</dbReference>
<proteinExistence type="inferred from homology"/>
<feature type="transmembrane region" description="Helical" evidence="7">
    <location>
        <begin position="116"/>
        <end position="137"/>
    </location>
</feature>
<comment type="caution">
    <text evidence="9">The sequence shown here is derived from an EMBL/GenBank/DDBJ whole genome shotgun (WGS) entry which is preliminary data.</text>
</comment>
<evidence type="ECO:0000256" key="6">
    <source>
        <dbReference type="ARBA" id="ARBA00023136"/>
    </source>
</evidence>